<comment type="caution">
    <text evidence="2">The sequence shown here is derived from an EMBL/GenBank/DDBJ whole genome shotgun (WGS) entry which is preliminary data.</text>
</comment>
<feature type="domain" description="DUF4236" evidence="1">
    <location>
        <begin position="3"/>
        <end position="56"/>
    </location>
</feature>
<sequence length="61" mass="6404">MAWKFRRRVKVIPGVHLNFSKSGISTSIGVKGASVTLGSSGAYLNTSIPGLGIYNTVVRPG</sequence>
<name>A0ABR7Y3D2_9SPHI</name>
<evidence type="ECO:0000313" key="2">
    <source>
        <dbReference type="EMBL" id="MBD1425811.1"/>
    </source>
</evidence>
<dbReference type="Proteomes" id="UP000606494">
    <property type="component" value="Unassembled WGS sequence"/>
</dbReference>
<dbReference type="Pfam" id="PF14020">
    <property type="entry name" value="DUF4236"/>
    <property type="match status" value="1"/>
</dbReference>
<dbReference type="InterPro" id="IPR025330">
    <property type="entry name" value="DUF4236"/>
</dbReference>
<proteinExistence type="predicted"/>
<organism evidence="2 3">
    <name type="scientific">Sphingobacterium arenae</name>
    <dbReference type="NCBI Taxonomy" id="1280598"/>
    <lineage>
        <taxon>Bacteria</taxon>
        <taxon>Pseudomonadati</taxon>
        <taxon>Bacteroidota</taxon>
        <taxon>Sphingobacteriia</taxon>
        <taxon>Sphingobacteriales</taxon>
        <taxon>Sphingobacteriaceae</taxon>
        <taxon>Sphingobacterium</taxon>
    </lineage>
</organism>
<dbReference type="EMBL" id="JACNYK010000002">
    <property type="protein sequence ID" value="MBD1425811.1"/>
    <property type="molecule type" value="Genomic_DNA"/>
</dbReference>
<evidence type="ECO:0000313" key="3">
    <source>
        <dbReference type="Proteomes" id="UP000606494"/>
    </source>
</evidence>
<keyword evidence="3" id="KW-1185">Reference proteome</keyword>
<reference evidence="2 3" key="1">
    <citation type="submission" date="2020-08" db="EMBL/GenBank/DDBJ databases">
        <title>Sphingobacterium sp. DN00404 isolated from aquaculture water.</title>
        <authorList>
            <person name="Zhang M."/>
        </authorList>
    </citation>
    <scope>NUCLEOTIDE SEQUENCE [LARGE SCALE GENOMIC DNA]</scope>
    <source>
        <strain evidence="2 3">KCTC 32294</strain>
    </source>
</reference>
<accession>A0ABR7Y3D2</accession>
<gene>
    <name evidence="2" type="ORF">H8B17_09475</name>
</gene>
<evidence type="ECO:0000259" key="1">
    <source>
        <dbReference type="Pfam" id="PF14020"/>
    </source>
</evidence>
<protein>
    <submittedName>
        <fullName evidence="2">DUF4236 domain-containing protein</fullName>
    </submittedName>
</protein>